<dbReference type="AlphaFoldDB" id="A0AAN9YUD9"/>
<sequence>MEQTKALNALEPFLALSKSATSPRAAADLITQATSNPNTYVFAELLERPQIQALAQSPEHAPYLRLLEIFSYGTYQTYLEEPTSTASALPALNEAQTLKLRQLSLLSLARTPTQLGYAALRTALALPDDANDGNNTRALEDLVISAVYADLLQAQLDPRGQTVRVSSVSPLRDLAPAGAPAVLAQLRAWSGRCSDTLSDLEAQIAAIRAEAAARHTERKAREAEQARLVDEMNRVGGADSQQQQQGGSGGGVHGRRQAQLLNQGLANIRAGGGGASTGQQQQQLQQRYGSKRSNLEANVGDDDDDYDEGNELMEIDDDDQYDDGGFGGDGTANSSGGGGNGRGGKRTSRRKL</sequence>
<dbReference type="GO" id="GO:0008180">
    <property type="term" value="C:COP9 signalosome"/>
    <property type="evidence" value="ECO:0007669"/>
    <property type="project" value="UniProtKB-KW"/>
</dbReference>
<dbReference type="PANTHER" id="PTHR15350:SF5">
    <property type="entry name" value="COP9 SIGNALOSOME COMPLEX SUBUNIT 7"/>
    <property type="match status" value="1"/>
</dbReference>
<reference evidence="5 6" key="1">
    <citation type="submission" date="2024-02" db="EMBL/GenBank/DDBJ databases">
        <title>De novo assembly and annotation of 12 fungi associated with fruit tree decline syndrome in Ontario, Canada.</title>
        <authorList>
            <person name="Sulman M."/>
            <person name="Ellouze W."/>
            <person name="Ilyukhin E."/>
        </authorList>
    </citation>
    <scope>NUCLEOTIDE SEQUENCE [LARGE SCALE GENOMIC DNA]</scope>
    <source>
        <strain evidence="5 6">M11/M66-122</strain>
    </source>
</reference>
<proteinExistence type="inferred from homology"/>
<dbReference type="EMBL" id="JAKJXP020000016">
    <property type="protein sequence ID" value="KAK7754982.1"/>
    <property type="molecule type" value="Genomic_DNA"/>
</dbReference>
<comment type="similarity">
    <text evidence="1">Belongs to the CSN7/EIF3M family. CSN7 subfamily.</text>
</comment>
<protein>
    <recommendedName>
        <fullName evidence="4">PCI domain-containing protein</fullName>
    </recommendedName>
</protein>
<gene>
    <name evidence="5" type="ORF">SLS62_003066</name>
</gene>
<evidence type="ECO:0000256" key="1">
    <source>
        <dbReference type="ARBA" id="ARBA00008482"/>
    </source>
</evidence>
<feature type="compositionally biased region" description="Gly residues" evidence="3">
    <location>
        <begin position="324"/>
        <end position="342"/>
    </location>
</feature>
<comment type="caution">
    <text evidence="5">The sequence shown here is derived from an EMBL/GenBank/DDBJ whole genome shotgun (WGS) entry which is preliminary data.</text>
</comment>
<evidence type="ECO:0000256" key="2">
    <source>
        <dbReference type="ARBA" id="ARBA00022790"/>
    </source>
</evidence>
<dbReference type="SMART" id="SM00088">
    <property type="entry name" value="PINT"/>
    <property type="match status" value="1"/>
</dbReference>
<keyword evidence="6" id="KW-1185">Reference proteome</keyword>
<evidence type="ECO:0000256" key="3">
    <source>
        <dbReference type="SAM" id="MobiDB-lite"/>
    </source>
</evidence>
<accession>A0AAN9YUD9</accession>
<dbReference type="Pfam" id="PF22061">
    <property type="entry name" value="CSN7_HB_subdom"/>
    <property type="match status" value="1"/>
</dbReference>
<dbReference type="InterPro" id="IPR000717">
    <property type="entry name" value="PCI_dom"/>
</dbReference>
<evidence type="ECO:0000313" key="6">
    <source>
        <dbReference type="Proteomes" id="UP001320420"/>
    </source>
</evidence>
<feature type="compositionally biased region" description="Acidic residues" evidence="3">
    <location>
        <begin position="299"/>
        <end position="322"/>
    </location>
</feature>
<feature type="region of interest" description="Disordered" evidence="3">
    <location>
        <begin position="269"/>
        <end position="352"/>
    </location>
</feature>
<feature type="domain" description="PCI" evidence="4">
    <location>
        <begin position="1"/>
        <end position="170"/>
    </location>
</feature>
<evidence type="ECO:0000313" key="5">
    <source>
        <dbReference type="EMBL" id="KAK7754982.1"/>
    </source>
</evidence>
<organism evidence="5 6">
    <name type="scientific">Diatrype stigma</name>
    <dbReference type="NCBI Taxonomy" id="117547"/>
    <lineage>
        <taxon>Eukaryota</taxon>
        <taxon>Fungi</taxon>
        <taxon>Dikarya</taxon>
        <taxon>Ascomycota</taxon>
        <taxon>Pezizomycotina</taxon>
        <taxon>Sordariomycetes</taxon>
        <taxon>Xylariomycetidae</taxon>
        <taxon>Xylariales</taxon>
        <taxon>Diatrypaceae</taxon>
        <taxon>Diatrype</taxon>
    </lineage>
</organism>
<feature type="compositionally biased region" description="Low complexity" evidence="3">
    <location>
        <begin position="277"/>
        <end position="288"/>
    </location>
</feature>
<feature type="compositionally biased region" description="Basic residues" evidence="3">
    <location>
        <begin position="343"/>
        <end position="352"/>
    </location>
</feature>
<name>A0AAN9YUD9_9PEZI</name>
<dbReference type="PROSITE" id="PS50250">
    <property type="entry name" value="PCI"/>
    <property type="match status" value="1"/>
</dbReference>
<dbReference type="Proteomes" id="UP001320420">
    <property type="component" value="Unassembled WGS sequence"/>
</dbReference>
<dbReference type="PANTHER" id="PTHR15350">
    <property type="entry name" value="COP9 SIGNALOSOME COMPLEX SUBUNIT 7/DENDRITIC CELL PROTEIN GA17"/>
    <property type="match status" value="1"/>
</dbReference>
<keyword evidence="2" id="KW-0736">Signalosome</keyword>
<dbReference type="InterPro" id="IPR045237">
    <property type="entry name" value="COPS7/eIF3m"/>
</dbReference>
<evidence type="ECO:0000259" key="4">
    <source>
        <dbReference type="PROSITE" id="PS50250"/>
    </source>
</evidence>